<evidence type="ECO:0000259" key="1">
    <source>
        <dbReference type="Pfam" id="PF08861"/>
    </source>
</evidence>
<dbReference type="AlphaFoldDB" id="A0A401IIG2"/>
<sequence length="263" mass="31500">MITDTITQQFKKQVCDEIRLLEEGKNRFRLFTPFRFDDGDHLSIVLKKENNQWIISDEGHTFMHLSYWIDSSDLTSGTRKELIDYALNEFQIQDRYGELFVTIYNSDECGSTFYGFIQALLKICDVNYLSRERIKSTFYEDFKKLIQQNFSKERYTFDWFDQERDSEGVYEVDCRINNLERPLYIYAISNDNQVKDTTISLFQFEKWSHQFQPVTIFEDEKLLSKKGLKKLAKVCDQQFPSLVNHEQEIIHYLKENEKLKNGR</sequence>
<dbReference type="Proteomes" id="UP000287247">
    <property type="component" value="Unassembled WGS sequence"/>
</dbReference>
<dbReference type="RefSeq" id="WP_124975303.1">
    <property type="nucleotide sequence ID" value="NZ_BDQK01000013.1"/>
</dbReference>
<reference evidence="3" key="1">
    <citation type="submission" date="2017-05" db="EMBL/GenBank/DDBJ databases">
        <title>Physiological properties and genetic analysis related to exopolysaccharide production of fresh-water unicellular cyanobacterium Aphanothece sacrum, Suizenji Nori, that has been cultured as a food source in Japan.</title>
        <authorList>
            <person name="Kanesaki Y."/>
            <person name="Yoshikawa S."/>
            <person name="Ohki K."/>
        </authorList>
    </citation>
    <scope>NUCLEOTIDE SEQUENCE [LARGE SCALE GENOMIC DNA]</scope>
    <source>
        <strain evidence="3">FPU1</strain>
    </source>
</reference>
<dbReference type="Pfam" id="PF08861">
    <property type="entry name" value="DUF1828"/>
    <property type="match status" value="1"/>
</dbReference>
<dbReference type="EMBL" id="BDQK01000013">
    <property type="protein sequence ID" value="GBF81083.1"/>
    <property type="molecule type" value="Genomic_DNA"/>
</dbReference>
<gene>
    <name evidence="2" type="ORF">AsFPU1_2493</name>
</gene>
<protein>
    <recommendedName>
        <fullName evidence="1">DUF1828 domain-containing protein</fullName>
    </recommendedName>
</protein>
<name>A0A401IIG2_APHSA</name>
<keyword evidence="3" id="KW-1185">Reference proteome</keyword>
<accession>A0A401IIG2</accession>
<feature type="domain" description="DUF1828" evidence="1">
    <location>
        <begin position="32"/>
        <end position="123"/>
    </location>
</feature>
<comment type="caution">
    <text evidence="2">The sequence shown here is derived from an EMBL/GenBank/DDBJ whole genome shotgun (WGS) entry which is preliminary data.</text>
</comment>
<dbReference type="InterPro" id="IPR014960">
    <property type="entry name" value="DUF1828"/>
</dbReference>
<proteinExistence type="predicted"/>
<evidence type="ECO:0000313" key="3">
    <source>
        <dbReference type="Proteomes" id="UP000287247"/>
    </source>
</evidence>
<evidence type="ECO:0000313" key="2">
    <source>
        <dbReference type="EMBL" id="GBF81083.1"/>
    </source>
</evidence>
<dbReference type="OrthoDB" id="581553at2"/>
<organism evidence="2 3">
    <name type="scientific">Aphanothece sacrum FPU1</name>
    <dbReference type="NCBI Taxonomy" id="1920663"/>
    <lineage>
        <taxon>Bacteria</taxon>
        <taxon>Bacillati</taxon>
        <taxon>Cyanobacteriota</taxon>
        <taxon>Cyanophyceae</taxon>
        <taxon>Oscillatoriophycideae</taxon>
        <taxon>Chroococcales</taxon>
        <taxon>Aphanothecaceae</taxon>
        <taxon>Aphanothece</taxon>
    </lineage>
</organism>